<dbReference type="InterPro" id="IPR013320">
    <property type="entry name" value="ConA-like_dom_sf"/>
</dbReference>
<dbReference type="GO" id="GO:0030246">
    <property type="term" value="F:carbohydrate binding"/>
    <property type="evidence" value="ECO:0007669"/>
    <property type="project" value="InterPro"/>
</dbReference>
<sequence>MSLSQMMHSRARNDWEGLHLVDACIHMAQEFCSTASKLNNMSAAPSAHFYQIGINSTAKLVVPVTNDGIVIFRSSELNVNQNVPGGGLKVNNTSLNLLANDGSYLLHIGFRLVANTIVFNSRKPDGTWLQEKFVSSAVDHFTGPTGIPPTVIHYTKQIAGAASTLLYKVDEGEASLFSSTVAAETYTNLAALIPNLA</sequence>
<evidence type="ECO:0000313" key="3">
    <source>
        <dbReference type="Proteomes" id="UP001148786"/>
    </source>
</evidence>
<dbReference type="PROSITE" id="PS51304">
    <property type="entry name" value="GALECTIN"/>
    <property type="match status" value="1"/>
</dbReference>
<feature type="domain" description="Galectin" evidence="1">
    <location>
        <begin position="56"/>
        <end position="197"/>
    </location>
</feature>
<dbReference type="InterPro" id="IPR001079">
    <property type="entry name" value="Galectin_CRD"/>
</dbReference>
<reference evidence="2" key="1">
    <citation type="submission" date="2022-07" db="EMBL/GenBank/DDBJ databases">
        <title>Genome Sequence of Agrocybe chaxingu.</title>
        <authorList>
            <person name="Buettner E."/>
        </authorList>
    </citation>
    <scope>NUCLEOTIDE SEQUENCE</scope>
    <source>
        <strain evidence="2">MP-N11</strain>
    </source>
</reference>
<comment type="caution">
    <text evidence="2">The sequence shown here is derived from an EMBL/GenBank/DDBJ whole genome shotgun (WGS) entry which is preliminary data.</text>
</comment>
<keyword evidence="3" id="KW-1185">Reference proteome</keyword>
<dbReference type="Proteomes" id="UP001148786">
    <property type="component" value="Unassembled WGS sequence"/>
</dbReference>
<organism evidence="2 3">
    <name type="scientific">Agrocybe chaxingu</name>
    <dbReference type="NCBI Taxonomy" id="84603"/>
    <lineage>
        <taxon>Eukaryota</taxon>
        <taxon>Fungi</taxon>
        <taxon>Dikarya</taxon>
        <taxon>Basidiomycota</taxon>
        <taxon>Agaricomycotina</taxon>
        <taxon>Agaricomycetes</taxon>
        <taxon>Agaricomycetidae</taxon>
        <taxon>Agaricales</taxon>
        <taxon>Agaricineae</taxon>
        <taxon>Strophariaceae</taxon>
        <taxon>Agrocybe</taxon>
    </lineage>
</organism>
<gene>
    <name evidence="2" type="ORF">NLJ89_g10262</name>
</gene>
<proteinExistence type="predicted"/>
<protein>
    <recommendedName>
        <fullName evidence="1">Galectin domain-containing protein</fullName>
    </recommendedName>
</protein>
<accession>A0A9W8JS14</accession>
<evidence type="ECO:0000313" key="2">
    <source>
        <dbReference type="EMBL" id="KAJ3498106.1"/>
    </source>
</evidence>
<dbReference type="OrthoDB" id="3018764at2759"/>
<evidence type="ECO:0000259" key="1">
    <source>
        <dbReference type="PROSITE" id="PS51304"/>
    </source>
</evidence>
<dbReference type="Gene3D" id="2.60.120.200">
    <property type="match status" value="1"/>
</dbReference>
<dbReference type="SUPFAM" id="SSF49899">
    <property type="entry name" value="Concanavalin A-like lectins/glucanases"/>
    <property type="match status" value="1"/>
</dbReference>
<name>A0A9W8JS14_9AGAR</name>
<dbReference type="AlphaFoldDB" id="A0A9W8JS14"/>
<dbReference type="EMBL" id="JANKHO010001818">
    <property type="protein sequence ID" value="KAJ3498106.1"/>
    <property type="molecule type" value="Genomic_DNA"/>
</dbReference>